<reference evidence="1 2" key="1">
    <citation type="submission" date="2018-08" db="EMBL/GenBank/DDBJ databases">
        <title>Complete genomic analysis of a Citrobacter pasteurii isolated from cockles (Cerastoderma edule) containing a new chromosomic qnrB allele.</title>
        <authorList>
            <person name="Rodrigues A."/>
            <person name="Baptista T."/>
            <person name="Quesada A."/>
            <person name="Campos M.J."/>
        </authorList>
    </citation>
    <scope>NUCLEOTIDE SEQUENCE [LARGE SCALE GENOMIC DNA]</scope>
    <source>
        <strain evidence="1 2">BA18</strain>
    </source>
</reference>
<proteinExistence type="predicted"/>
<name>A0A6N6JWY4_9ENTR</name>
<dbReference type="EMBL" id="QRDC01000049">
    <property type="protein sequence ID" value="KAA1271619.1"/>
    <property type="molecule type" value="Genomic_DNA"/>
</dbReference>
<sequence length="88" mass="9609">MNYEREINQIVTQGASRQALFALVRDMVDALGRDGGALAFNVLNNALERDMSADAEDVVYDVLDALSGQCNRMCWIGSGDYHLSPQAA</sequence>
<organism evidence="1 2">
    <name type="scientific">Citrobacter pasteurii</name>
    <dbReference type="NCBI Taxonomy" id="1563222"/>
    <lineage>
        <taxon>Bacteria</taxon>
        <taxon>Pseudomonadati</taxon>
        <taxon>Pseudomonadota</taxon>
        <taxon>Gammaproteobacteria</taxon>
        <taxon>Enterobacterales</taxon>
        <taxon>Enterobacteriaceae</taxon>
        <taxon>Citrobacter</taxon>
    </lineage>
</organism>
<protein>
    <submittedName>
        <fullName evidence="1">Uncharacterized protein</fullName>
    </submittedName>
</protein>
<evidence type="ECO:0000313" key="1">
    <source>
        <dbReference type="EMBL" id="KAA1271619.1"/>
    </source>
</evidence>
<accession>A0A6N6JWY4</accession>
<gene>
    <name evidence="1" type="ORF">DXF85_24455</name>
</gene>
<dbReference type="AlphaFoldDB" id="A0A6N6JWY4"/>
<comment type="caution">
    <text evidence="1">The sequence shown here is derived from an EMBL/GenBank/DDBJ whole genome shotgun (WGS) entry which is preliminary data.</text>
</comment>
<dbReference type="Proteomes" id="UP000468420">
    <property type="component" value="Unassembled WGS sequence"/>
</dbReference>
<evidence type="ECO:0000313" key="2">
    <source>
        <dbReference type="Proteomes" id="UP000468420"/>
    </source>
</evidence>